<accession>A0A1D1UH72</accession>
<name>A0A1D1UH72_RAMVA</name>
<evidence type="ECO:0000313" key="2">
    <source>
        <dbReference type="EMBL" id="GAU89079.1"/>
    </source>
</evidence>
<dbReference type="Proteomes" id="UP000186922">
    <property type="component" value="Unassembled WGS sequence"/>
</dbReference>
<evidence type="ECO:0000259" key="1">
    <source>
        <dbReference type="Pfam" id="PF20209"/>
    </source>
</evidence>
<comment type="caution">
    <text evidence="2">The sequence shown here is derived from an EMBL/GenBank/DDBJ whole genome shotgun (WGS) entry which is preliminary data.</text>
</comment>
<proteinExistence type="predicted"/>
<feature type="domain" description="DUF6570" evidence="1">
    <location>
        <begin position="56"/>
        <end position="171"/>
    </location>
</feature>
<organism evidence="2 3">
    <name type="scientific">Ramazzottius varieornatus</name>
    <name type="common">Water bear</name>
    <name type="synonym">Tardigrade</name>
    <dbReference type="NCBI Taxonomy" id="947166"/>
    <lineage>
        <taxon>Eukaryota</taxon>
        <taxon>Metazoa</taxon>
        <taxon>Ecdysozoa</taxon>
        <taxon>Tardigrada</taxon>
        <taxon>Eutardigrada</taxon>
        <taxon>Parachela</taxon>
        <taxon>Hypsibioidea</taxon>
        <taxon>Ramazzottiidae</taxon>
        <taxon>Ramazzottius</taxon>
    </lineage>
</organism>
<sequence>MPDVKEYWMKTNVLKKLRLADYGSHDCLGRDKVVCTKCQKFKPGIVEDFCKCNRWLNNLDAGPVPEELNLGYMELQAVRLIQPFISVVRHENSLTKTKGQMVHILSSVERNIASLGKHSDNMTESFLLATSQSRNDDGTLQTSTYSVNDEAVYKGLRCLKYDNHLYEEIDLESLKKVSKSKLVNERRRIDIYDLHALLSFDREVPLHGIGRVLPRHTKAVWTVDDPFQEEKSYPHLFPFGDAGESAQRLYAFEQPEYYEMRLLSADTRWQKDVSYVFRALNLVQLHYLESSIDYALREKNNHVDNTLTPGQILDKAYPKIGKRLRGSEAY</sequence>
<protein>
    <recommendedName>
        <fullName evidence="1">DUF6570 domain-containing protein</fullName>
    </recommendedName>
</protein>
<evidence type="ECO:0000313" key="3">
    <source>
        <dbReference type="Proteomes" id="UP000186922"/>
    </source>
</evidence>
<gene>
    <name evidence="2" type="primary">RvY_01674-1</name>
    <name evidence="2" type="synonym">RvY_01674.1</name>
    <name evidence="2" type="ORF">RvY_01674</name>
</gene>
<dbReference type="AlphaFoldDB" id="A0A1D1UH72"/>
<dbReference type="Pfam" id="PF20209">
    <property type="entry name" value="DUF6570"/>
    <property type="match status" value="1"/>
</dbReference>
<reference evidence="2 3" key="1">
    <citation type="journal article" date="2016" name="Nat. Commun.">
        <title>Extremotolerant tardigrade genome and improved radiotolerance of human cultured cells by tardigrade-unique protein.</title>
        <authorList>
            <person name="Hashimoto T."/>
            <person name="Horikawa D.D."/>
            <person name="Saito Y."/>
            <person name="Kuwahara H."/>
            <person name="Kozuka-Hata H."/>
            <person name="Shin-I T."/>
            <person name="Minakuchi Y."/>
            <person name="Ohishi K."/>
            <person name="Motoyama A."/>
            <person name="Aizu T."/>
            <person name="Enomoto A."/>
            <person name="Kondo K."/>
            <person name="Tanaka S."/>
            <person name="Hara Y."/>
            <person name="Koshikawa S."/>
            <person name="Sagara H."/>
            <person name="Miura T."/>
            <person name="Yokobori S."/>
            <person name="Miyagawa K."/>
            <person name="Suzuki Y."/>
            <person name="Kubo T."/>
            <person name="Oyama M."/>
            <person name="Kohara Y."/>
            <person name="Fujiyama A."/>
            <person name="Arakawa K."/>
            <person name="Katayama T."/>
            <person name="Toyoda A."/>
            <person name="Kunieda T."/>
        </authorList>
    </citation>
    <scope>NUCLEOTIDE SEQUENCE [LARGE SCALE GENOMIC DNA]</scope>
    <source>
        <strain evidence="2 3">YOKOZUNA-1</strain>
    </source>
</reference>
<keyword evidence="3" id="KW-1185">Reference proteome</keyword>
<dbReference type="OrthoDB" id="10068870at2759"/>
<dbReference type="InterPro" id="IPR046700">
    <property type="entry name" value="DUF6570"/>
</dbReference>
<dbReference type="EMBL" id="BDGG01000001">
    <property type="protein sequence ID" value="GAU89079.1"/>
    <property type="molecule type" value="Genomic_DNA"/>
</dbReference>